<accession>A0ABP7RU18</accession>
<keyword evidence="2" id="KW-1185">Reference proteome</keyword>
<comment type="caution">
    <text evidence="1">The sequence shown here is derived from an EMBL/GenBank/DDBJ whole genome shotgun (WGS) entry which is preliminary data.</text>
</comment>
<dbReference type="EMBL" id="BAABAL010000006">
    <property type="protein sequence ID" value="GAA4002277.1"/>
    <property type="molecule type" value="Genomic_DNA"/>
</dbReference>
<reference evidence="2" key="1">
    <citation type="journal article" date="2019" name="Int. J. Syst. Evol. Microbiol.">
        <title>The Global Catalogue of Microorganisms (GCM) 10K type strain sequencing project: providing services to taxonomists for standard genome sequencing and annotation.</title>
        <authorList>
            <consortium name="The Broad Institute Genomics Platform"/>
            <consortium name="The Broad Institute Genome Sequencing Center for Infectious Disease"/>
            <person name="Wu L."/>
            <person name="Ma J."/>
        </authorList>
    </citation>
    <scope>NUCLEOTIDE SEQUENCE [LARGE SCALE GENOMIC DNA]</scope>
    <source>
        <strain evidence="2">JCM 17342</strain>
    </source>
</reference>
<dbReference type="Proteomes" id="UP001501747">
    <property type="component" value="Unassembled WGS sequence"/>
</dbReference>
<dbReference type="Gene3D" id="1.10.3210.10">
    <property type="entry name" value="Hypothetical protein af1432"/>
    <property type="match status" value="1"/>
</dbReference>
<gene>
    <name evidence="1" type="ORF">GCM10022247_23800</name>
</gene>
<name>A0ABP7RU18_9PSEU</name>
<evidence type="ECO:0000313" key="1">
    <source>
        <dbReference type="EMBL" id="GAA4002277.1"/>
    </source>
</evidence>
<dbReference type="SUPFAM" id="SSF109604">
    <property type="entry name" value="HD-domain/PDEase-like"/>
    <property type="match status" value="1"/>
</dbReference>
<evidence type="ECO:0008006" key="3">
    <source>
        <dbReference type="Google" id="ProtNLM"/>
    </source>
</evidence>
<protein>
    <recommendedName>
        <fullName evidence="3">Metal-dependent HD superfamily phosphohydrolase</fullName>
    </recommendedName>
</protein>
<organism evidence="1 2">
    <name type="scientific">Allokutzneria multivorans</name>
    <dbReference type="NCBI Taxonomy" id="1142134"/>
    <lineage>
        <taxon>Bacteria</taxon>
        <taxon>Bacillati</taxon>
        <taxon>Actinomycetota</taxon>
        <taxon>Actinomycetes</taxon>
        <taxon>Pseudonocardiales</taxon>
        <taxon>Pseudonocardiaceae</taxon>
        <taxon>Allokutzneria</taxon>
    </lineage>
</organism>
<dbReference type="PANTHER" id="PTHR21174">
    <property type="match status" value="1"/>
</dbReference>
<sequence>MQAEIRSDLQGAVVREAWVRAVAGRGGNAENAGVSAEELLARYGEAHRSYHTERHVLAMLADVEVLAEDIVLDPVDRDVLTLAICAHDVVYNGKPGEDEQASAAWARRHLAAAGIPDAVIDRVEALVLATITHEAGGQDVLADVLLDVDLAILGAPESKYDAYVRAVRAEYSHVADEQWRIGRAAVLRSLVERDVLYRTAGAHRRWDSLARNNMRRELGGL</sequence>
<dbReference type="InterPro" id="IPR009218">
    <property type="entry name" value="HD_phosphohydro"/>
</dbReference>
<evidence type="ECO:0000313" key="2">
    <source>
        <dbReference type="Proteomes" id="UP001501747"/>
    </source>
</evidence>
<dbReference type="PANTHER" id="PTHR21174:SF0">
    <property type="entry name" value="HD PHOSPHOHYDROLASE FAMILY PROTEIN-RELATED"/>
    <property type="match status" value="1"/>
</dbReference>
<proteinExistence type="predicted"/>
<dbReference type="PIRSF" id="PIRSF035170">
    <property type="entry name" value="HD_phosphohydro"/>
    <property type="match status" value="1"/>
</dbReference>